<dbReference type="SUPFAM" id="SSF55874">
    <property type="entry name" value="ATPase domain of HSP90 chaperone/DNA topoisomerase II/histidine kinase"/>
    <property type="match status" value="1"/>
</dbReference>
<keyword evidence="7 14" id="KW-0812">Transmembrane</keyword>
<dbReference type="InterPro" id="IPR003661">
    <property type="entry name" value="HisK_dim/P_dom"/>
</dbReference>
<dbReference type="FunFam" id="1.10.287.130:FF:000001">
    <property type="entry name" value="Two-component sensor histidine kinase"/>
    <property type="match status" value="1"/>
</dbReference>
<evidence type="ECO:0000256" key="14">
    <source>
        <dbReference type="SAM" id="Phobius"/>
    </source>
</evidence>
<dbReference type="Pfam" id="PF00672">
    <property type="entry name" value="HAMP"/>
    <property type="match status" value="1"/>
</dbReference>
<name>A0A934HZM9_9CLOT</name>
<dbReference type="SUPFAM" id="SSF158472">
    <property type="entry name" value="HAMP domain-like"/>
    <property type="match status" value="1"/>
</dbReference>
<dbReference type="RefSeq" id="WP_211143538.1">
    <property type="nucleotide sequence ID" value="NZ_JAEEGB010000018.1"/>
</dbReference>
<dbReference type="SMART" id="SM00304">
    <property type="entry name" value="HAMP"/>
    <property type="match status" value="1"/>
</dbReference>
<dbReference type="InterPro" id="IPR029151">
    <property type="entry name" value="Sensor-like_sf"/>
</dbReference>
<dbReference type="PANTHER" id="PTHR45528:SF1">
    <property type="entry name" value="SENSOR HISTIDINE KINASE CPXA"/>
    <property type="match status" value="1"/>
</dbReference>
<comment type="caution">
    <text evidence="17">The sequence shown here is derived from an EMBL/GenBank/DDBJ whole genome shotgun (WGS) entry which is preliminary data.</text>
</comment>
<dbReference type="PRINTS" id="PR00344">
    <property type="entry name" value="BCTRLSENSOR"/>
</dbReference>
<dbReference type="InterPro" id="IPR004358">
    <property type="entry name" value="Sig_transdc_His_kin-like_C"/>
</dbReference>
<dbReference type="Gene3D" id="1.10.8.500">
    <property type="entry name" value="HAMP domain in histidine kinase"/>
    <property type="match status" value="1"/>
</dbReference>
<keyword evidence="6" id="KW-0808">Transferase</keyword>
<keyword evidence="12" id="KW-0902">Two-component regulatory system</keyword>
<dbReference type="Gene3D" id="3.30.450.20">
    <property type="entry name" value="PAS domain"/>
    <property type="match status" value="1"/>
</dbReference>
<dbReference type="GO" id="GO:0005886">
    <property type="term" value="C:plasma membrane"/>
    <property type="evidence" value="ECO:0007669"/>
    <property type="project" value="UniProtKB-SubCell"/>
</dbReference>
<dbReference type="PROSITE" id="PS50109">
    <property type="entry name" value="HIS_KIN"/>
    <property type="match status" value="1"/>
</dbReference>
<keyword evidence="13 14" id="KW-0472">Membrane</keyword>
<evidence type="ECO:0000256" key="3">
    <source>
        <dbReference type="ARBA" id="ARBA00012438"/>
    </source>
</evidence>
<proteinExistence type="predicted"/>
<dbReference type="PROSITE" id="PS50885">
    <property type="entry name" value="HAMP"/>
    <property type="match status" value="1"/>
</dbReference>
<accession>A0A934HZM9</accession>
<dbReference type="Proteomes" id="UP000622687">
    <property type="component" value="Unassembled WGS sequence"/>
</dbReference>
<organism evidence="17 18">
    <name type="scientific">Clostridium aciditolerans</name>
    <dbReference type="NCBI Taxonomy" id="339861"/>
    <lineage>
        <taxon>Bacteria</taxon>
        <taxon>Bacillati</taxon>
        <taxon>Bacillota</taxon>
        <taxon>Clostridia</taxon>
        <taxon>Eubacteriales</taxon>
        <taxon>Clostridiaceae</taxon>
        <taxon>Clostridium</taxon>
    </lineage>
</organism>
<evidence type="ECO:0000256" key="8">
    <source>
        <dbReference type="ARBA" id="ARBA00022741"/>
    </source>
</evidence>
<protein>
    <recommendedName>
        <fullName evidence="3">histidine kinase</fullName>
        <ecNumber evidence="3">2.7.13.3</ecNumber>
    </recommendedName>
</protein>
<keyword evidence="11 14" id="KW-1133">Transmembrane helix</keyword>
<comment type="catalytic activity">
    <reaction evidence="1">
        <text>ATP + protein L-histidine = ADP + protein N-phospho-L-histidine.</text>
        <dbReference type="EC" id="2.7.13.3"/>
    </reaction>
</comment>
<feature type="domain" description="Histidine kinase" evidence="15">
    <location>
        <begin position="248"/>
        <end position="461"/>
    </location>
</feature>
<evidence type="ECO:0000259" key="15">
    <source>
        <dbReference type="PROSITE" id="PS50109"/>
    </source>
</evidence>
<dbReference type="CDD" id="cd00082">
    <property type="entry name" value="HisKA"/>
    <property type="match status" value="1"/>
</dbReference>
<dbReference type="Pfam" id="PF00512">
    <property type="entry name" value="HisKA"/>
    <property type="match status" value="1"/>
</dbReference>
<dbReference type="Pfam" id="PF02518">
    <property type="entry name" value="HATPase_c"/>
    <property type="match status" value="1"/>
</dbReference>
<dbReference type="InterPro" id="IPR036097">
    <property type="entry name" value="HisK_dim/P_sf"/>
</dbReference>
<dbReference type="AlphaFoldDB" id="A0A934HZM9"/>
<dbReference type="Gene3D" id="3.30.565.10">
    <property type="entry name" value="Histidine kinase-like ATPase, C-terminal domain"/>
    <property type="match status" value="1"/>
</dbReference>
<dbReference type="SMART" id="SM00388">
    <property type="entry name" value="HisKA"/>
    <property type="match status" value="1"/>
</dbReference>
<dbReference type="InterPro" id="IPR003594">
    <property type="entry name" value="HATPase_dom"/>
</dbReference>
<evidence type="ECO:0000256" key="4">
    <source>
        <dbReference type="ARBA" id="ARBA00022475"/>
    </source>
</evidence>
<keyword evidence="4" id="KW-1003">Cell membrane</keyword>
<dbReference type="FunFam" id="3.30.565.10:FF:000006">
    <property type="entry name" value="Sensor histidine kinase WalK"/>
    <property type="match status" value="1"/>
</dbReference>
<keyword evidence="9 17" id="KW-0418">Kinase</keyword>
<feature type="transmembrane region" description="Helical" evidence="14">
    <location>
        <begin position="12"/>
        <end position="35"/>
    </location>
</feature>
<dbReference type="EC" id="2.7.13.3" evidence="3"/>
<evidence type="ECO:0000256" key="5">
    <source>
        <dbReference type="ARBA" id="ARBA00022553"/>
    </source>
</evidence>
<dbReference type="CDD" id="cd06225">
    <property type="entry name" value="HAMP"/>
    <property type="match status" value="1"/>
</dbReference>
<dbReference type="InterPro" id="IPR036890">
    <property type="entry name" value="HATPase_C_sf"/>
</dbReference>
<evidence type="ECO:0000256" key="11">
    <source>
        <dbReference type="ARBA" id="ARBA00022989"/>
    </source>
</evidence>
<dbReference type="EMBL" id="JAEEGB010000018">
    <property type="protein sequence ID" value="MBI6874134.1"/>
    <property type="molecule type" value="Genomic_DNA"/>
</dbReference>
<evidence type="ECO:0000256" key="12">
    <source>
        <dbReference type="ARBA" id="ARBA00023012"/>
    </source>
</evidence>
<evidence type="ECO:0000256" key="2">
    <source>
        <dbReference type="ARBA" id="ARBA00004651"/>
    </source>
</evidence>
<keyword evidence="18" id="KW-1185">Reference proteome</keyword>
<dbReference type="GO" id="GO:0000155">
    <property type="term" value="F:phosphorelay sensor kinase activity"/>
    <property type="evidence" value="ECO:0007669"/>
    <property type="project" value="InterPro"/>
</dbReference>
<evidence type="ECO:0000313" key="17">
    <source>
        <dbReference type="EMBL" id="MBI6874134.1"/>
    </source>
</evidence>
<dbReference type="Gene3D" id="1.10.287.130">
    <property type="match status" value="1"/>
</dbReference>
<dbReference type="InterPro" id="IPR003660">
    <property type="entry name" value="HAMP_dom"/>
</dbReference>
<dbReference type="SUPFAM" id="SSF47384">
    <property type="entry name" value="Homodimeric domain of signal transducing histidine kinase"/>
    <property type="match status" value="1"/>
</dbReference>
<dbReference type="SUPFAM" id="SSF103190">
    <property type="entry name" value="Sensory domain-like"/>
    <property type="match status" value="1"/>
</dbReference>
<dbReference type="SMART" id="SM00387">
    <property type="entry name" value="HATPase_c"/>
    <property type="match status" value="1"/>
</dbReference>
<keyword evidence="8" id="KW-0547">Nucleotide-binding</keyword>
<evidence type="ECO:0000259" key="16">
    <source>
        <dbReference type="PROSITE" id="PS50885"/>
    </source>
</evidence>
<evidence type="ECO:0000256" key="9">
    <source>
        <dbReference type="ARBA" id="ARBA00022777"/>
    </source>
</evidence>
<evidence type="ECO:0000256" key="10">
    <source>
        <dbReference type="ARBA" id="ARBA00022840"/>
    </source>
</evidence>
<keyword evidence="5" id="KW-0597">Phosphoprotein</keyword>
<evidence type="ECO:0000256" key="13">
    <source>
        <dbReference type="ARBA" id="ARBA00023136"/>
    </source>
</evidence>
<dbReference type="InterPro" id="IPR005467">
    <property type="entry name" value="His_kinase_dom"/>
</dbReference>
<comment type="subcellular location">
    <subcellularLocation>
        <location evidence="2">Cell membrane</location>
        <topology evidence="2">Multi-pass membrane protein</topology>
    </subcellularLocation>
</comment>
<evidence type="ECO:0000256" key="6">
    <source>
        <dbReference type="ARBA" id="ARBA00022679"/>
    </source>
</evidence>
<feature type="domain" description="HAMP" evidence="16">
    <location>
        <begin position="188"/>
        <end position="240"/>
    </location>
</feature>
<gene>
    <name evidence="17" type="ORF">I6U51_15735</name>
</gene>
<evidence type="ECO:0000256" key="1">
    <source>
        <dbReference type="ARBA" id="ARBA00000085"/>
    </source>
</evidence>
<dbReference type="InterPro" id="IPR050398">
    <property type="entry name" value="HssS/ArlS-like"/>
</dbReference>
<dbReference type="GO" id="GO:0005524">
    <property type="term" value="F:ATP binding"/>
    <property type="evidence" value="ECO:0007669"/>
    <property type="project" value="UniProtKB-KW"/>
</dbReference>
<sequence>MKGIKGRLIGSYIFIVAITVAILDIFLVVAIRGYYYKNIENMLSNQIKVSVDFYNSYLSSSNLKKNIQDNTDIFWKNTSAEVQIIDTSGEMLMDSIGNFIPGKVPGNDIEDALRGEMGTYTGKDVNTKEKIMCVSYPLKSSDKIEGVLRFVTSLSEVDKVITKITLILILIGITVIIISSVVGIFLSNTIVKPLDGLTDMARKIASGRFNERIVNKRNDEIGQLSDTLNFMADEIVKNDKLKNEFVASISHELRTPLTSIKGWASTIRTGTLEDKQEIMDGLEIIEKESDRLSKLVEELLDFSKFVSGKIVMQKDFVDMKNTISHIQKQMMPRAQRQKITFDIHSEELPLMLIDENRIKQVLINILDNAFNFTPEGGCISLNLRKSNYALFITVKDSGVGIRREDLPKVTEKFFKGKNSKAGNGIGLSICSEIVSMHNGQIAINSEEGKGTIVQITLPIEEK</sequence>
<dbReference type="PANTHER" id="PTHR45528">
    <property type="entry name" value="SENSOR HISTIDINE KINASE CPXA"/>
    <property type="match status" value="1"/>
</dbReference>
<feature type="transmembrane region" description="Helical" evidence="14">
    <location>
        <begin position="164"/>
        <end position="186"/>
    </location>
</feature>
<keyword evidence="10" id="KW-0067">ATP-binding</keyword>
<evidence type="ECO:0000256" key="7">
    <source>
        <dbReference type="ARBA" id="ARBA00022692"/>
    </source>
</evidence>
<evidence type="ECO:0000313" key="18">
    <source>
        <dbReference type="Proteomes" id="UP000622687"/>
    </source>
</evidence>
<reference evidence="17" key="1">
    <citation type="submission" date="2020-12" db="EMBL/GenBank/DDBJ databases">
        <title>Clostridium thailandense sp. nov., a novel acetogenic bacterium isolated from peat land soil in Thailand.</title>
        <authorList>
            <person name="Chaikitkaew S."/>
            <person name="Birkeland N.K."/>
        </authorList>
    </citation>
    <scope>NUCLEOTIDE SEQUENCE</scope>
    <source>
        <strain evidence="17">DSM 17425</strain>
    </source>
</reference>